<proteinExistence type="predicted"/>
<evidence type="ECO:0000259" key="1">
    <source>
        <dbReference type="PROSITE" id="PS51278"/>
    </source>
</evidence>
<keyword evidence="2" id="KW-0315">Glutamine amidotransferase</keyword>
<reference evidence="2 3" key="1">
    <citation type="submission" date="2015-05" db="EMBL/GenBank/DDBJ databases">
        <title>Draft genome sequence of the bacterium Gordonia jacobaea a new member of the Gordonia genus.</title>
        <authorList>
            <person name="Jimenez-Galisteo G."/>
            <person name="Dominguez A."/>
            <person name="Munoz E."/>
            <person name="Vinas M."/>
        </authorList>
    </citation>
    <scope>NUCLEOTIDE SEQUENCE [LARGE SCALE GENOMIC DNA]</scope>
    <source>
        <strain evidence="3">mv1</strain>
    </source>
</reference>
<dbReference type="Proteomes" id="UP000037247">
    <property type="component" value="Unassembled WGS sequence"/>
</dbReference>
<evidence type="ECO:0000313" key="3">
    <source>
        <dbReference type="Proteomes" id="UP000037247"/>
    </source>
</evidence>
<sequence>MCRWLAYAGSPIRIEDLLTRPSHSLVDQSFEARQLYLPGAPMTSMFRNHAWPTNGDGFGVGWWGDRSFPGQYRDVRPAWSDANLHRLAEQVSSPMFLAHVRAALGGTIDRANCHPFQYGRWLFQYNGEIGDFFRLKRDLTLDVAPELYPFIEGNADTELCFYLALTYGLDTDPKGALARLVGRVEQARTDNGVDSPFSATICAANGEEIYAVRYSSNRASNSLYHSVGTMRLTAGDRGGDIELPADGRIVVSEPLELEYRDTKWVEIPEWSIVTVRSGVEPTIEPFTPTVLPHEHAS</sequence>
<keyword evidence="3" id="KW-1185">Reference proteome</keyword>
<accession>A0ABR5I7K3</accession>
<organism evidence="2 3">
    <name type="scientific">Gordonia jacobaea</name>
    <dbReference type="NCBI Taxonomy" id="122202"/>
    <lineage>
        <taxon>Bacteria</taxon>
        <taxon>Bacillati</taxon>
        <taxon>Actinomycetota</taxon>
        <taxon>Actinomycetes</taxon>
        <taxon>Mycobacteriales</taxon>
        <taxon>Gordoniaceae</taxon>
        <taxon>Gordonia</taxon>
    </lineage>
</organism>
<dbReference type="Gene3D" id="3.60.20.10">
    <property type="entry name" value="Glutamine Phosphoribosylpyrophosphate, subunit 1, domain 1"/>
    <property type="match status" value="1"/>
</dbReference>
<dbReference type="RefSeq" id="WP_049700995.1">
    <property type="nucleotide sequence ID" value="NZ_JAQDQF010000012.1"/>
</dbReference>
<dbReference type="PANTHER" id="PTHR43187">
    <property type="entry name" value="GLUTAMINE AMIDOTRANSFERASE DUG3-RELATED"/>
    <property type="match status" value="1"/>
</dbReference>
<dbReference type="EMBL" id="LDTZ01000026">
    <property type="protein sequence ID" value="KNA89396.1"/>
    <property type="molecule type" value="Genomic_DNA"/>
</dbReference>
<dbReference type="Pfam" id="PF13522">
    <property type="entry name" value="GATase_6"/>
    <property type="match status" value="1"/>
</dbReference>
<dbReference type="InterPro" id="IPR029055">
    <property type="entry name" value="Ntn_hydrolases_N"/>
</dbReference>
<feature type="domain" description="Glutamine amidotransferase type-2" evidence="1">
    <location>
        <begin position="2"/>
        <end position="278"/>
    </location>
</feature>
<dbReference type="CDD" id="cd01908">
    <property type="entry name" value="YafJ"/>
    <property type="match status" value="1"/>
</dbReference>
<evidence type="ECO:0000313" key="2">
    <source>
        <dbReference type="EMBL" id="KNA89396.1"/>
    </source>
</evidence>
<gene>
    <name evidence="2" type="ORF">ABW18_21280</name>
</gene>
<dbReference type="InterPro" id="IPR052373">
    <property type="entry name" value="Gamma-glu_amide_hydrolase"/>
</dbReference>
<comment type="caution">
    <text evidence="2">The sequence shown here is derived from an EMBL/GenBank/DDBJ whole genome shotgun (WGS) entry which is preliminary data.</text>
</comment>
<name>A0ABR5I7K3_9ACTN</name>
<protein>
    <submittedName>
        <fullName evidence="2">Glutamine amidotransferase</fullName>
    </submittedName>
</protein>
<dbReference type="SUPFAM" id="SSF56235">
    <property type="entry name" value="N-terminal nucleophile aminohydrolases (Ntn hydrolases)"/>
    <property type="match status" value="1"/>
</dbReference>
<dbReference type="PROSITE" id="PS51278">
    <property type="entry name" value="GATASE_TYPE_2"/>
    <property type="match status" value="1"/>
</dbReference>
<dbReference type="PANTHER" id="PTHR43187:SF1">
    <property type="entry name" value="GLUTAMINE AMIDOTRANSFERASE DUG3-RELATED"/>
    <property type="match status" value="1"/>
</dbReference>
<dbReference type="InterPro" id="IPR017932">
    <property type="entry name" value="GATase_2_dom"/>
</dbReference>